<name>A0ABQ6LCY5_9RHOB</name>
<keyword evidence="4" id="KW-1185">Reference proteome</keyword>
<gene>
    <name evidence="3" type="ORF">LNKW23_04380</name>
</gene>
<dbReference type="Gene3D" id="3.40.50.300">
    <property type="entry name" value="P-loop containing nucleotide triphosphate hydrolases"/>
    <property type="match status" value="1"/>
</dbReference>
<reference evidence="3 4" key="1">
    <citation type="submission" date="2023-04" db="EMBL/GenBank/DDBJ databases">
        <title>Marinoamorphus aggregata gen. nov., sp. Nov., isolate from tissue of brittle star Ophioplocus japonicus.</title>
        <authorList>
            <person name="Kawano K."/>
            <person name="Sawayama S."/>
            <person name="Nakagawa S."/>
        </authorList>
    </citation>
    <scope>NUCLEOTIDE SEQUENCE [LARGE SCALE GENOMIC DNA]</scope>
    <source>
        <strain evidence="3 4">NKW23</strain>
    </source>
</reference>
<organism evidence="3 4">
    <name type="scientific">Paralimibaculum aggregatum</name>
    <dbReference type="NCBI Taxonomy" id="3036245"/>
    <lineage>
        <taxon>Bacteria</taxon>
        <taxon>Pseudomonadati</taxon>
        <taxon>Pseudomonadota</taxon>
        <taxon>Alphaproteobacteria</taxon>
        <taxon>Rhodobacterales</taxon>
        <taxon>Paracoccaceae</taxon>
        <taxon>Paralimibaculum</taxon>
    </lineage>
</organism>
<evidence type="ECO:0000256" key="1">
    <source>
        <dbReference type="ARBA" id="ARBA00022612"/>
    </source>
</evidence>
<dbReference type="EMBL" id="BSYI01000002">
    <property type="protein sequence ID" value="GMG81226.1"/>
    <property type="molecule type" value="Genomic_DNA"/>
</dbReference>
<comment type="caution">
    <text evidence="3">The sequence shown here is derived from an EMBL/GenBank/DDBJ whole genome shotgun (WGS) entry which is preliminary data.</text>
</comment>
<feature type="domain" description="Terminase large subunit gp17-like C-terminal" evidence="2">
    <location>
        <begin position="284"/>
        <end position="434"/>
    </location>
</feature>
<dbReference type="InterPro" id="IPR027417">
    <property type="entry name" value="P-loop_NTPase"/>
</dbReference>
<accession>A0ABQ6LCY5</accession>
<evidence type="ECO:0000313" key="4">
    <source>
        <dbReference type="Proteomes" id="UP001239909"/>
    </source>
</evidence>
<evidence type="ECO:0000259" key="2">
    <source>
        <dbReference type="Pfam" id="PF17289"/>
    </source>
</evidence>
<dbReference type="Proteomes" id="UP001239909">
    <property type="component" value="Unassembled WGS sequence"/>
</dbReference>
<dbReference type="Gene3D" id="3.30.420.240">
    <property type="match status" value="1"/>
</dbReference>
<evidence type="ECO:0000313" key="3">
    <source>
        <dbReference type="EMBL" id="GMG81226.1"/>
    </source>
</evidence>
<dbReference type="Pfam" id="PF17289">
    <property type="entry name" value="Terminase_6C"/>
    <property type="match status" value="1"/>
</dbReference>
<dbReference type="Pfam" id="PF03237">
    <property type="entry name" value="Terminase_6N"/>
    <property type="match status" value="1"/>
</dbReference>
<proteinExistence type="predicted"/>
<sequence>MRKSTVAWLASQPEETRRAFLYGLSPNALAAMPWLWELWANPQHQCAPEGDWRVWAILGGRGAGKTRAGAEWVRAQVEGAGPLDPGRCRRVALVGETLDQVRAVMVEGESGLLACAPPDRRPAFQASRNRLVWPNGAEAALASASSPEALRGPQFDAAWSDELAKWRRCREAWDMLQFCLRLPDAGGRPPRQIVTTTPRDNPVLREILASPDTAATHGATAANAAWLAPGFAERLEARYGGTALGRQEISGELLEAHEGALWSRPMLDGLRVAAAPPLDRVVVAVDPPVTAHGRSDECGIVVAGIRQEGEDDVPTVYVLDDRSVQGKSPHDWARRAVDALEESEADRIVAEVNQGGDLVESLLRQIDPDIPFRAVRATRSKRLRAEPVAALYEQGRVHHVGAFAALEDQMCRFTAAGGDGIKSPDRLDALVWAVTDLALGQRARLRVRTL</sequence>
<keyword evidence="1" id="KW-1188">Viral release from host cell</keyword>
<protein>
    <submittedName>
        <fullName evidence="3">Terminase family protein</fullName>
    </submittedName>
</protein>
<dbReference type="InterPro" id="IPR035421">
    <property type="entry name" value="Terminase_6C"/>
</dbReference>